<evidence type="ECO:0000313" key="11">
    <source>
        <dbReference type="EMBL" id="MBC6466193.1"/>
    </source>
</evidence>
<dbReference type="Pfam" id="PF03989">
    <property type="entry name" value="DNA_gyraseA_C"/>
    <property type="match status" value="6"/>
</dbReference>
<evidence type="ECO:0000256" key="7">
    <source>
        <dbReference type="ARBA" id="ARBA00023235"/>
    </source>
</evidence>
<comment type="function">
    <text evidence="8">A type II topoisomerase that negatively supercoils closed circular double-stranded (ds) DNA in an ATP-dependent manner to modulate DNA topology and maintain chromosomes in an underwound state. Negative supercoiling favors strand separation, and DNA replication, transcription, recombination and repair, all of which involve strand separation. Also able to catalyze the interconversion of other topological isomers of dsDNA rings, including catenanes and knotted rings. Type II topoisomerases break and join 2 DNA strands simultaneously in an ATP-dependent manner.</text>
</comment>
<dbReference type="Proteomes" id="UP000805614">
    <property type="component" value="Unassembled WGS sequence"/>
</dbReference>
<keyword evidence="6 8" id="KW-0238">DNA-binding</keyword>
<dbReference type="SUPFAM" id="SSF56719">
    <property type="entry name" value="Type II DNA topoisomerase"/>
    <property type="match status" value="1"/>
</dbReference>
<keyword evidence="12" id="KW-1185">Reference proteome</keyword>
<dbReference type="NCBIfam" id="NF004043">
    <property type="entry name" value="PRK05560.1"/>
    <property type="match status" value="1"/>
</dbReference>
<dbReference type="SMART" id="SM00434">
    <property type="entry name" value="TOP4c"/>
    <property type="match status" value="1"/>
</dbReference>
<evidence type="ECO:0000256" key="4">
    <source>
        <dbReference type="ARBA" id="ARBA00022840"/>
    </source>
</evidence>
<keyword evidence="7 8" id="KW-0413">Isomerase</keyword>
<feature type="active site" description="O-(5'-phospho-DNA)-tyrosine intermediate" evidence="8 9">
    <location>
        <position position="129"/>
    </location>
</feature>
<comment type="catalytic activity">
    <reaction evidence="1 8 9">
        <text>ATP-dependent breakage, passage and rejoining of double-stranded DNA.</text>
        <dbReference type="EC" id="5.6.2.2"/>
    </reaction>
</comment>
<dbReference type="InterPro" id="IPR013758">
    <property type="entry name" value="Topo_IIA_A/C_ab"/>
</dbReference>
<comment type="subunit">
    <text evidence="8">Heterotetramer, composed of two GyrA and two GyrB chains. In the heterotetramer, GyrA contains the active site tyrosine that forms a transient covalent intermediate with DNA, while GyrB binds cofactors and catalyzes ATP hydrolysis.</text>
</comment>
<dbReference type="InterPro" id="IPR050220">
    <property type="entry name" value="Type_II_DNA_Topoisomerases"/>
</dbReference>
<dbReference type="InterPro" id="IPR006691">
    <property type="entry name" value="GyrA/parC_rep"/>
</dbReference>
<dbReference type="PANTHER" id="PTHR43493">
    <property type="entry name" value="DNA GYRASE/TOPOISOMERASE SUBUNIT A"/>
    <property type="match status" value="1"/>
</dbReference>
<evidence type="ECO:0000256" key="5">
    <source>
        <dbReference type="ARBA" id="ARBA00023029"/>
    </source>
</evidence>
<gene>
    <name evidence="8 11" type="primary">gyrA</name>
    <name evidence="11" type="ORF">HKK74_11875</name>
</gene>
<evidence type="ECO:0000256" key="9">
    <source>
        <dbReference type="PROSITE-ProRule" id="PRU01384"/>
    </source>
</evidence>
<evidence type="ECO:0000256" key="8">
    <source>
        <dbReference type="HAMAP-Rule" id="MF_01897"/>
    </source>
</evidence>
<dbReference type="PANTHER" id="PTHR43493:SF5">
    <property type="entry name" value="DNA GYRASE SUBUNIT A, CHLOROPLASTIC_MITOCHONDRIAL"/>
    <property type="match status" value="1"/>
</dbReference>
<comment type="similarity">
    <text evidence="2 8">Belongs to the type II topoisomerase GyrA/ParC subunit family.</text>
</comment>
<organism evidence="11 12">
    <name type="scientific">Actinomadura alba</name>
    <dbReference type="NCBI Taxonomy" id="406431"/>
    <lineage>
        <taxon>Bacteria</taxon>
        <taxon>Bacillati</taxon>
        <taxon>Actinomycetota</taxon>
        <taxon>Actinomycetes</taxon>
        <taxon>Streptosporangiales</taxon>
        <taxon>Thermomonosporaceae</taxon>
        <taxon>Actinomadura</taxon>
    </lineage>
</organism>
<dbReference type="Gene3D" id="3.30.1360.40">
    <property type="match status" value="1"/>
</dbReference>
<keyword evidence="8" id="KW-0963">Cytoplasm</keyword>
<dbReference type="NCBIfam" id="NF004044">
    <property type="entry name" value="PRK05561.1"/>
    <property type="match status" value="1"/>
</dbReference>
<dbReference type="InterPro" id="IPR005743">
    <property type="entry name" value="GyrA"/>
</dbReference>
<keyword evidence="4 8" id="KW-0067">ATP-binding</keyword>
<dbReference type="Pfam" id="PF00521">
    <property type="entry name" value="DNA_topoisoIV"/>
    <property type="match status" value="1"/>
</dbReference>
<dbReference type="EC" id="5.6.2.2" evidence="8"/>
<dbReference type="Gene3D" id="2.120.10.90">
    <property type="entry name" value="DNA gyrase/topoisomerase IV, subunit A, C-terminal"/>
    <property type="match status" value="1"/>
</dbReference>
<dbReference type="Gene3D" id="1.10.268.10">
    <property type="entry name" value="Topoisomerase, domain 3"/>
    <property type="match status" value="1"/>
</dbReference>
<dbReference type="InterPro" id="IPR013760">
    <property type="entry name" value="Topo_IIA-like_dom_sf"/>
</dbReference>
<keyword evidence="5 8" id="KW-0799">Topoisomerase</keyword>
<dbReference type="Gene3D" id="3.90.199.10">
    <property type="entry name" value="Topoisomerase II, domain 5"/>
    <property type="match status" value="1"/>
</dbReference>
<comment type="caution">
    <text evidence="11">The sequence shown here is derived from an EMBL/GenBank/DDBJ whole genome shotgun (WGS) entry which is preliminary data.</text>
</comment>
<dbReference type="InterPro" id="IPR002205">
    <property type="entry name" value="Topo_IIA_dom_A"/>
</dbReference>
<comment type="miscellaneous">
    <text evidence="8">Few gyrases are as efficient as E.coli at forming negative supercoils. Not all organisms have 2 type II topoisomerases; in organisms with a single type II topoisomerase this enzyme also has to decatenate newly replicated chromosomes.</text>
</comment>
<comment type="subcellular location">
    <subcellularLocation>
        <location evidence="8">Cytoplasm</location>
    </subcellularLocation>
</comment>
<dbReference type="InterPro" id="IPR013757">
    <property type="entry name" value="Topo_IIA_A_a_sf"/>
</dbReference>
<dbReference type="EMBL" id="JABVEC010000007">
    <property type="protein sequence ID" value="MBC6466193.1"/>
    <property type="molecule type" value="Genomic_DNA"/>
</dbReference>
<sequence>MTEVTTEGGVPHDRIEPVDIQVEMQRSYLDYAMSVIVARALPEVRDGLKPVHRRVLYAMYDGGYRPDRGYFKCARVVGDVMGNYHPHGDASIYDTVVRLAQPWSLRYPLVDGNGNFGSPGNDPAAAMRYTECRLAPLAMEMLRDIEKETVDFSPNYDGRSQEPDVLPSRFPNLLVNGAAGIAVGMATNIPPHNLREVAAGVEWYLENFQTSDEALLDALIERVKGPDFPTRGLIVGRRGIEDAYRTGRGLITMRAVVEVEEIQGRTCLVVTELPYQVNPDNLALKIAEQVKEGKITGIADVRDETSGRTGQRLVIVLKRDAVAKVVLNNLYKHTQLQETFGANMLALVDGVPRTLPLDQFVRHWVTHQIDVIVRRTKFLLRKAEERAHILRALLKALDRIDEVIALIRGSASASAAQQGLMGLLEIDEVQAQAILDMQLRKLAALERQQITDEYDKLMSEIADYNDILASPERQRRIVGEELTAIVEKFGDERRTEIIPFDGDVSMEDLIAEEDVVVTISRSGYAKRTRTDQYRAQRRGGKGVRGAQLKQDDIVDQFFVTTTHHWILFFTNKGRVYRAKAYELPDGSRDARGQHVANLLAFQPDEHIAQVLDLRDYNVAPYLVLATKQGRVKKTALSDFDSPRSGGIIAINLTEDDEVIAARLVGPEDDLLMVSTGAQAIRFRASDESLRPMGRATSGVIGMRFDDGQEMLDMHVVHNGEEDVLVATEGGYAKRTPIDQYPLQGRGGKGVLTAKIVQTRGRLVGALMVRLDDEVFAMTSNGGVIRTSAAEIKQSGRQTMGVRLMNLADGDSIVAIARNVESIVDAETVEEVEGE</sequence>
<dbReference type="SUPFAM" id="SSF101904">
    <property type="entry name" value="GyrA/ParC C-terminal domain-like"/>
    <property type="match status" value="1"/>
</dbReference>
<dbReference type="InterPro" id="IPR035516">
    <property type="entry name" value="Gyrase/topoIV_suA_C"/>
</dbReference>
<feature type="domain" description="Topo IIA-type catalytic" evidence="10">
    <location>
        <begin position="41"/>
        <end position="509"/>
    </location>
</feature>
<evidence type="ECO:0000313" key="12">
    <source>
        <dbReference type="Proteomes" id="UP000805614"/>
    </source>
</evidence>
<keyword evidence="3 8" id="KW-0547">Nucleotide-binding</keyword>
<dbReference type="HAMAP" id="MF_01897">
    <property type="entry name" value="GyrA"/>
    <property type="match status" value="1"/>
</dbReference>
<dbReference type="NCBIfam" id="TIGR01063">
    <property type="entry name" value="gyrA"/>
    <property type="match status" value="1"/>
</dbReference>
<evidence type="ECO:0000256" key="1">
    <source>
        <dbReference type="ARBA" id="ARBA00000185"/>
    </source>
</evidence>
<dbReference type="PROSITE" id="PS52040">
    <property type="entry name" value="TOPO_IIA"/>
    <property type="match status" value="1"/>
</dbReference>
<evidence type="ECO:0000259" key="10">
    <source>
        <dbReference type="PROSITE" id="PS52040"/>
    </source>
</evidence>
<reference evidence="11 12" key="1">
    <citation type="submission" date="2020-06" db="EMBL/GenBank/DDBJ databases">
        <title>Actinomadura xiongansis sp. nov., isolated from soil of Baiyangdian.</title>
        <authorList>
            <person name="Zhang X."/>
        </authorList>
    </citation>
    <scope>NUCLEOTIDE SEQUENCE [LARGE SCALE GENOMIC DNA]</scope>
    <source>
        <strain evidence="11 12">HBUM206468</strain>
    </source>
</reference>
<evidence type="ECO:0000256" key="6">
    <source>
        <dbReference type="ARBA" id="ARBA00023125"/>
    </source>
</evidence>
<evidence type="ECO:0000256" key="2">
    <source>
        <dbReference type="ARBA" id="ARBA00008263"/>
    </source>
</evidence>
<accession>A0ABR7LMZ3</accession>
<dbReference type="RefSeq" id="WP_187243204.1">
    <property type="nucleotide sequence ID" value="NZ_BAAAOK010000063.1"/>
</dbReference>
<evidence type="ECO:0000256" key="3">
    <source>
        <dbReference type="ARBA" id="ARBA00022741"/>
    </source>
</evidence>
<dbReference type="CDD" id="cd00187">
    <property type="entry name" value="TOP4c"/>
    <property type="match status" value="1"/>
</dbReference>
<feature type="short sequence motif" description="GyrA-box" evidence="8">
    <location>
        <begin position="536"/>
        <end position="542"/>
    </location>
</feature>
<protein>
    <recommendedName>
        <fullName evidence="8">DNA gyrase subunit A</fullName>
        <ecNumber evidence="8">5.6.2.2</ecNumber>
    </recommendedName>
</protein>
<proteinExistence type="inferred from homology"/>
<name>A0ABR7LMZ3_9ACTN</name>